<dbReference type="Proteomes" id="UP000178636">
    <property type="component" value="Unassembled WGS sequence"/>
</dbReference>
<protein>
    <recommendedName>
        <fullName evidence="4">50S ribosomal protein L13</fullName>
    </recommendedName>
</protein>
<dbReference type="STRING" id="1798664.A3C93_02990"/>
<evidence type="ECO:0000313" key="5">
    <source>
        <dbReference type="EMBL" id="OGZ10635.1"/>
    </source>
</evidence>
<comment type="similarity">
    <text evidence="1">Belongs to the universal ribosomal protein uL13 family.</text>
</comment>
<dbReference type="PIRSF" id="PIRSF002181">
    <property type="entry name" value="Ribosomal_L13"/>
    <property type="match status" value="1"/>
</dbReference>
<sequence>MATEHIIDATGKSLGRVASEAAKILLAKNTTSVKKNVVANVTVRVKHASGLALSDKKRVQTKFHSHSGYPGSDRSLSLAHIIATKGYGGALKRAVKGMLPPNTLREKRMKHLIIEE</sequence>
<name>A0A1G2DAI5_9BACT</name>
<dbReference type="CDD" id="cd00392">
    <property type="entry name" value="Ribosomal_L13"/>
    <property type="match status" value="1"/>
</dbReference>
<dbReference type="Gene3D" id="3.90.1180.10">
    <property type="entry name" value="Ribosomal protein L13"/>
    <property type="match status" value="1"/>
</dbReference>
<dbReference type="AlphaFoldDB" id="A0A1G2DAI5"/>
<dbReference type="InterPro" id="IPR005823">
    <property type="entry name" value="Ribosomal_uL13_bac-type"/>
</dbReference>
<dbReference type="GO" id="GO:0003735">
    <property type="term" value="F:structural constituent of ribosome"/>
    <property type="evidence" value="ECO:0007669"/>
    <property type="project" value="InterPro"/>
</dbReference>
<dbReference type="GO" id="GO:0003729">
    <property type="term" value="F:mRNA binding"/>
    <property type="evidence" value="ECO:0007669"/>
    <property type="project" value="TreeGrafter"/>
</dbReference>
<dbReference type="EMBL" id="MHLO01000049">
    <property type="protein sequence ID" value="OGZ10635.1"/>
    <property type="molecule type" value="Genomic_DNA"/>
</dbReference>
<dbReference type="PANTHER" id="PTHR11545">
    <property type="entry name" value="RIBOSOMAL PROTEIN L13"/>
    <property type="match status" value="1"/>
</dbReference>
<dbReference type="InterPro" id="IPR036899">
    <property type="entry name" value="Ribosomal_uL13_sf"/>
</dbReference>
<dbReference type="GO" id="GO:0006412">
    <property type="term" value="P:translation"/>
    <property type="evidence" value="ECO:0007669"/>
    <property type="project" value="InterPro"/>
</dbReference>
<accession>A0A1G2DAI5</accession>
<evidence type="ECO:0000256" key="4">
    <source>
        <dbReference type="ARBA" id="ARBA00035499"/>
    </source>
</evidence>
<proteinExistence type="inferred from homology"/>
<keyword evidence="2" id="KW-0689">Ribosomal protein</keyword>
<gene>
    <name evidence="5" type="ORF">A3C93_02990</name>
</gene>
<evidence type="ECO:0000256" key="2">
    <source>
        <dbReference type="ARBA" id="ARBA00022980"/>
    </source>
</evidence>
<dbReference type="GO" id="GO:1990904">
    <property type="term" value="C:ribonucleoprotein complex"/>
    <property type="evidence" value="ECO:0007669"/>
    <property type="project" value="UniProtKB-KW"/>
</dbReference>
<dbReference type="InterPro" id="IPR005822">
    <property type="entry name" value="Ribosomal_uL13"/>
</dbReference>
<dbReference type="GO" id="GO:0017148">
    <property type="term" value="P:negative regulation of translation"/>
    <property type="evidence" value="ECO:0007669"/>
    <property type="project" value="TreeGrafter"/>
</dbReference>
<reference evidence="5 6" key="1">
    <citation type="journal article" date="2016" name="Nat. Commun.">
        <title>Thousands of microbial genomes shed light on interconnected biogeochemical processes in an aquifer system.</title>
        <authorList>
            <person name="Anantharaman K."/>
            <person name="Brown C.T."/>
            <person name="Hug L.A."/>
            <person name="Sharon I."/>
            <person name="Castelle C.J."/>
            <person name="Probst A.J."/>
            <person name="Thomas B.C."/>
            <person name="Singh A."/>
            <person name="Wilkins M.J."/>
            <person name="Karaoz U."/>
            <person name="Brodie E.L."/>
            <person name="Williams K.H."/>
            <person name="Hubbard S.S."/>
            <person name="Banfield J.F."/>
        </authorList>
    </citation>
    <scope>NUCLEOTIDE SEQUENCE [LARGE SCALE GENOMIC DNA]</scope>
</reference>
<comment type="caution">
    <text evidence="5">The sequence shown here is derived from an EMBL/GenBank/DDBJ whole genome shotgun (WGS) entry which is preliminary data.</text>
</comment>
<keyword evidence="3" id="KW-0687">Ribonucleoprotein</keyword>
<evidence type="ECO:0000256" key="3">
    <source>
        <dbReference type="ARBA" id="ARBA00023274"/>
    </source>
</evidence>
<evidence type="ECO:0000256" key="1">
    <source>
        <dbReference type="ARBA" id="ARBA00006227"/>
    </source>
</evidence>
<organism evidence="5 6">
    <name type="scientific">Candidatus Lloydbacteria bacterium RIFCSPHIGHO2_02_FULL_54_17</name>
    <dbReference type="NCBI Taxonomy" id="1798664"/>
    <lineage>
        <taxon>Bacteria</taxon>
        <taxon>Candidatus Lloydiibacteriota</taxon>
    </lineage>
</organism>
<dbReference type="Pfam" id="PF00572">
    <property type="entry name" value="Ribosomal_L13"/>
    <property type="match status" value="1"/>
</dbReference>
<dbReference type="PANTHER" id="PTHR11545:SF2">
    <property type="entry name" value="LARGE RIBOSOMAL SUBUNIT PROTEIN UL13M"/>
    <property type="match status" value="1"/>
</dbReference>
<dbReference type="SUPFAM" id="SSF52161">
    <property type="entry name" value="Ribosomal protein L13"/>
    <property type="match status" value="1"/>
</dbReference>
<dbReference type="GO" id="GO:0005840">
    <property type="term" value="C:ribosome"/>
    <property type="evidence" value="ECO:0007669"/>
    <property type="project" value="UniProtKB-KW"/>
</dbReference>
<evidence type="ECO:0000313" key="6">
    <source>
        <dbReference type="Proteomes" id="UP000178636"/>
    </source>
</evidence>